<dbReference type="PROSITE" id="PS51450">
    <property type="entry name" value="LRR"/>
    <property type="match status" value="1"/>
</dbReference>
<feature type="compositionally biased region" description="Polar residues" evidence="5">
    <location>
        <begin position="695"/>
        <end position="714"/>
    </location>
</feature>
<sequence>MDSEDGLLFIKNLAYFVRTHEKALANALQLQRQAPRQRHVSNSAGGSVSPTTPSSPYPSSSSSAFASALSLPYLNFTSHSLKPAKLTLTPHHLFYLLSRFEELGVAVGPMNVRLENIHTDVAPTNYVSFLSQAQRNKVRSSDRDSMHSVSSIRSVMSGMSSIWSTFGLSKTAAKTEKQKAALKEDLKYLYSAFTKIPCLRLAPDHKARLIAGYEEFPFDTAVPLFAFKNLSALEICDVDFRQFHGWDRLADSLRSLTLKRASIDDPADLLVNIVLDDMDKRRKRSSKAPTSPSMPWPAHAAAPKQESLSAPSSPTSPPRRASDENPPRAVHLSEASPPSKSRHHRQRSTSPMRPSSSKHTSYSHGGRSSTPQLRRSSGSSNASLRSNTPRGSTSNLLSFNTIPSTKWRFLRHLSLADNGLTALPASSLAPLADTLQSFDLSSNLFTEIPDSLATLTSLRALNLSNNMIESLHSLVRNPLPAVTTLNLRHNRLLSLAGVERLFSLERVDFRDNKLTDPTELARLTGIPEIQEIFVNKNPFVKTHGSYRVSIFNLFRTTPGYTEDIIIDSSPPGYSERKQLVDRVLEAPAVPVVRPPIEEEQVQPDSQPVARPKPESTIREVVQEDQPAPSPQRSQSDYNASTYRRRKAPRRRIVELTNDDNLPKSSSESNVAGLSQAGLGLSADAAYLADVNNTPTKTRLSSEKAVSNPTVSLMSQPLPLIDTSTSNSDSVTRPSLDAKLTGDSYRQKIEALRSDFGNGWLSALSDDAWDNQQRNDRFGESGLTASGSLASPPLLVRTPSQGIVSGGRTLG</sequence>
<keyword evidence="2" id="KW-0963">Cytoplasm</keyword>
<protein>
    <recommendedName>
        <fullName evidence="8">L domain-like protein</fullName>
    </recommendedName>
</protein>
<dbReference type="GO" id="GO:0005737">
    <property type="term" value="C:cytoplasm"/>
    <property type="evidence" value="ECO:0007669"/>
    <property type="project" value="UniProtKB-SubCell"/>
</dbReference>
<dbReference type="FunFam" id="3.80.10.10:FF:000273">
    <property type="entry name" value="Leucine Rich Repeat domain protein"/>
    <property type="match status" value="1"/>
</dbReference>
<evidence type="ECO:0000256" key="1">
    <source>
        <dbReference type="ARBA" id="ARBA00004496"/>
    </source>
</evidence>
<proteinExistence type="predicted"/>
<dbReference type="InterPro" id="IPR003591">
    <property type="entry name" value="Leu-rich_rpt_typical-subtyp"/>
</dbReference>
<feature type="compositionally biased region" description="Polar residues" evidence="5">
    <location>
        <begin position="348"/>
        <end position="372"/>
    </location>
</feature>
<feature type="compositionally biased region" description="Low complexity" evidence="5">
    <location>
        <begin position="373"/>
        <end position="387"/>
    </location>
</feature>
<evidence type="ECO:0000256" key="2">
    <source>
        <dbReference type="ARBA" id="ARBA00022490"/>
    </source>
</evidence>
<feature type="region of interest" description="Disordered" evidence="5">
    <location>
        <begin position="594"/>
        <end position="669"/>
    </location>
</feature>
<keyword evidence="3" id="KW-0433">Leucine-rich repeat</keyword>
<feature type="region of interest" description="Disordered" evidence="5">
    <location>
        <begin position="771"/>
        <end position="810"/>
    </location>
</feature>
<keyword evidence="4" id="KW-0677">Repeat</keyword>
<evidence type="ECO:0000313" key="7">
    <source>
        <dbReference type="Proteomes" id="UP000800041"/>
    </source>
</evidence>
<name>A0A6G1HFR2_9PEZI</name>
<reference evidence="6" key="1">
    <citation type="journal article" date="2020" name="Stud. Mycol.">
        <title>101 Dothideomycetes genomes: a test case for predicting lifestyles and emergence of pathogens.</title>
        <authorList>
            <person name="Haridas S."/>
            <person name="Albert R."/>
            <person name="Binder M."/>
            <person name="Bloem J."/>
            <person name="Labutti K."/>
            <person name="Salamov A."/>
            <person name="Andreopoulos B."/>
            <person name="Baker S."/>
            <person name="Barry K."/>
            <person name="Bills G."/>
            <person name="Bluhm B."/>
            <person name="Cannon C."/>
            <person name="Castanera R."/>
            <person name="Culley D."/>
            <person name="Daum C."/>
            <person name="Ezra D."/>
            <person name="Gonzalez J."/>
            <person name="Henrissat B."/>
            <person name="Kuo A."/>
            <person name="Liang C."/>
            <person name="Lipzen A."/>
            <person name="Lutzoni F."/>
            <person name="Magnuson J."/>
            <person name="Mondo S."/>
            <person name="Nolan M."/>
            <person name="Ohm R."/>
            <person name="Pangilinan J."/>
            <person name="Park H.-J."/>
            <person name="Ramirez L."/>
            <person name="Alfaro M."/>
            <person name="Sun H."/>
            <person name="Tritt A."/>
            <person name="Yoshinaga Y."/>
            <person name="Zwiers L.-H."/>
            <person name="Turgeon B."/>
            <person name="Goodwin S."/>
            <person name="Spatafora J."/>
            <person name="Crous P."/>
            <person name="Grigoriev I."/>
        </authorList>
    </citation>
    <scope>NUCLEOTIDE SEQUENCE</scope>
    <source>
        <strain evidence="6">CBS 113979</strain>
    </source>
</reference>
<dbReference type="OrthoDB" id="676979at2759"/>
<organism evidence="6 7">
    <name type="scientific">Aulographum hederae CBS 113979</name>
    <dbReference type="NCBI Taxonomy" id="1176131"/>
    <lineage>
        <taxon>Eukaryota</taxon>
        <taxon>Fungi</taxon>
        <taxon>Dikarya</taxon>
        <taxon>Ascomycota</taxon>
        <taxon>Pezizomycotina</taxon>
        <taxon>Dothideomycetes</taxon>
        <taxon>Pleosporomycetidae</taxon>
        <taxon>Aulographales</taxon>
        <taxon>Aulographaceae</taxon>
    </lineage>
</organism>
<dbReference type="PANTHER" id="PTHR15454">
    <property type="entry name" value="NISCHARIN RELATED"/>
    <property type="match status" value="1"/>
</dbReference>
<evidence type="ECO:0008006" key="8">
    <source>
        <dbReference type="Google" id="ProtNLM"/>
    </source>
</evidence>
<evidence type="ECO:0000256" key="5">
    <source>
        <dbReference type="SAM" id="MobiDB-lite"/>
    </source>
</evidence>
<dbReference type="Gene3D" id="3.80.10.10">
    <property type="entry name" value="Ribonuclease Inhibitor"/>
    <property type="match status" value="2"/>
</dbReference>
<keyword evidence="7" id="KW-1185">Reference proteome</keyword>
<feature type="compositionally biased region" description="Basic and acidic residues" evidence="5">
    <location>
        <begin position="611"/>
        <end position="621"/>
    </location>
</feature>
<dbReference type="AlphaFoldDB" id="A0A6G1HFR2"/>
<dbReference type="Proteomes" id="UP000800041">
    <property type="component" value="Unassembled WGS sequence"/>
</dbReference>
<dbReference type="PANTHER" id="PTHR15454:SF69">
    <property type="entry name" value="SERINE_THREONINE-PROTEIN KINASE 11-INTERACTING PROTEIN"/>
    <property type="match status" value="1"/>
</dbReference>
<gene>
    <name evidence="6" type="ORF">K402DRAFT_322141</name>
</gene>
<feature type="compositionally biased region" description="Low complexity" evidence="5">
    <location>
        <begin position="43"/>
        <end position="59"/>
    </location>
</feature>
<feature type="compositionally biased region" description="Polar residues" evidence="5">
    <location>
        <begin position="721"/>
        <end position="732"/>
    </location>
</feature>
<dbReference type="SMART" id="SM00369">
    <property type="entry name" value="LRR_TYP"/>
    <property type="match status" value="3"/>
</dbReference>
<dbReference type="InterPro" id="IPR032675">
    <property type="entry name" value="LRR_dom_sf"/>
</dbReference>
<evidence type="ECO:0000313" key="6">
    <source>
        <dbReference type="EMBL" id="KAF1991924.1"/>
    </source>
</evidence>
<feature type="region of interest" description="Disordered" evidence="5">
    <location>
        <begin position="281"/>
        <end position="397"/>
    </location>
</feature>
<feature type="region of interest" description="Disordered" evidence="5">
    <location>
        <begin position="695"/>
        <end position="732"/>
    </location>
</feature>
<feature type="region of interest" description="Disordered" evidence="5">
    <location>
        <begin position="32"/>
        <end position="59"/>
    </location>
</feature>
<evidence type="ECO:0000256" key="4">
    <source>
        <dbReference type="ARBA" id="ARBA00022737"/>
    </source>
</evidence>
<feature type="compositionally biased region" description="Polar residues" evidence="5">
    <location>
        <begin position="630"/>
        <end position="641"/>
    </location>
</feature>
<accession>A0A6G1HFR2</accession>
<dbReference type="SUPFAM" id="SSF52058">
    <property type="entry name" value="L domain-like"/>
    <property type="match status" value="1"/>
</dbReference>
<dbReference type="EMBL" id="ML977138">
    <property type="protein sequence ID" value="KAF1991924.1"/>
    <property type="molecule type" value="Genomic_DNA"/>
</dbReference>
<evidence type="ECO:0000256" key="3">
    <source>
        <dbReference type="ARBA" id="ARBA00022614"/>
    </source>
</evidence>
<dbReference type="Pfam" id="PF13855">
    <property type="entry name" value="LRR_8"/>
    <property type="match status" value="1"/>
</dbReference>
<comment type="subcellular location">
    <subcellularLocation>
        <location evidence="1">Cytoplasm</location>
    </subcellularLocation>
</comment>
<feature type="compositionally biased region" description="Polar residues" evidence="5">
    <location>
        <begin position="388"/>
        <end position="397"/>
    </location>
</feature>
<feature type="compositionally biased region" description="Polar residues" evidence="5">
    <location>
        <begin position="658"/>
        <end position="669"/>
    </location>
</feature>
<dbReference type="InterPro" id="IPR001611">
    <property type="entry name" value="Leu-rich_rpt"/>
</dbReference>